<dbReference type="AlphaFoldDB" id="U5CYQ2"/>
<dbReference type="Gramene" id="ERN15070">
    <property type="protein sequence ID" value="ERN15070"/>
    <property type="gene ID" value="AMTR_s00056p00036030"/>
</dbReference>
<keyword evidence="7" id="KW-1185">Reference proteome</keyword>
<evidence type="ECO:0000256" key="1">
    <source>
        <dbReference type="ARBA" id="ARBA00004123"/>
    </source>
</evidence>
<feature type="region of interest" description="Disordered" evidence="5">
    <location>
        <begin position="351"/>
        <end position="414"/>
    </location>
</feature>
<evidence type="ECO:0000313" key="7">
    <source>
        <dbReference type="Proteomes" id="UP000017836"/>
    </source>
</evidence>
<feature type="compositionally biased region" description="Basic and acidic residues" evidence="5">
    <location>
        <begin position="56"/>
        <end position="92"/>
    </location>
</feature>
<evidence type="ECO:0000256" key="2">
    <source>
        <dbReference type="ARBA" id="ARBA00006081"/>
    </source>
</evidence>
<evidence type="ECO:0000313" key="6">
    <source>
        <dbReference type="EMBL" id="ERN15070.1"/>
    </source>
</evidence>
<dbReference type="GO" id="GO:0045892">
    <property type="term" value="P:negative regulation of DNA-templated transcription"/>
    <property type="evidence" value="ECO:0000318"/>
    <property type="project" value="GO_Central"/>
</dbReference>
<dbReference type="Proteomes" id="UP000017836">
    <property type="component" value="Unassembled WGS sequence"/>
</dbReference>
<accession>U5CYQ2</accession>
<dbReference type="GO" id="GO:1901371">
    <property type="term" value="P:regulation of leaf morphogenesis"/>
    <property type="evidence" value="ECO:0007669"/>
    <property type="project" value="EnsemblPlants"/>
</dbReference>
<keyword evidence="3 4" id="KW-0539">Nucleus</keyword>
<dbReference type="InterPro" id="IPR031307">
    <property type="entry name" value="Ninja_fam"/>
</dbReference>
<dbReference type="OMA" id="PVMFGYP"/>
<organism evidence="6 7">
    <name type="scientific">Amborella trichopoda</name>
    <dbReference type="NCBI Taxonomy" id="13333"/>
    <lineage>
        <taxon>Eukaryota</taxon>
        <taxon>Viridiplantae</taxon>
        <taxon>Streptophyta</taxon>
        <taxon>Embryophyta</taxon>
        <taxon>Tracheophyta</taxon>
        <taxon>Spermatophyta</taxon>
        <taxon>Magnoliopsida</taxon>
        <taxon>Amborellales</taxon>
        <taxon>Amborellaceae</taxon>
        <taxon>Amborella</taxon>
    </lineage>
</organism>
<gene>
    <name evidence="6" type="ORF">AMTR_s00056p00036030</name>
</gene>
<sequence>MEDDSGIELSLGLSCGGSSGKSKAKDGFSEPNSEEGGNHRPKDGNFTMGDFLQKGIETRGPDGNDSGSKNHENFFTDLGKRPALDSSTELHGKSSQFTGFKDSWITNTEGGNKRKMLFEDPKQQKKVEREAENTDKSPFGVKNSTVSVTTEEVSSADNEATAESETEGSSSRTLSSVEKDGIKRFIGGGSDKRKDKQGFCEPSSTDPQVPVVKQLSVLGNDSNHELGNRPYGMPYSIQPVGIMAMPYPLPKLNPNSGPHPSGSGIPMPYLMQLMPPGSNGERPTIRAMSPAMGQLAFGYSAVQLPTLEHESPWGALSQAQQFPLFGNRGGMANGEHVDNDLRIPQAAMVQMPNSSDSLSREGKPSESKSSSKPKDLDGTVVCTSSNAGDEPKGTEVGSMRAPVHETTEPPSQTVFSLEGSGIRPGIAPSVKFGGSGSFPDLPWVSATGSNGKTISGVTYKYDRNQIKIVCACHSYHMSPDEFLHHANTEGLNSDGTLGLAAISNDNQAAST</sequence>
<evidence type="ECO:0000256" key="4">
    <source>
        <dbReference type="RuleBase" id="RU369029"/>
    </source>
</evidence>
<name>U5CYQ2_AMBTC</name>
<feature type="compositionally biased region" description="Low complexity" evidence="5">
    <location>
        <begin position="167"/>
        <end position="176"/>
    </location>
</feature>
<dbReference type="GO" id="GO:0005634">
    <property type="term" value="C:nucleus"/>
    <property type="evidence" value="ECO:0000318"/>
    <property type="project" value="GO_Central"/>
</dbReference>
<feature type="compositionally biased region" description="Polar residues" evidence="5">
    <location>
        <begin position="93"/>
        <end position="110"/>
    </location>
</feature>
<comment type="function">
    <text evidence="4">Acts as a negative regulator of abscisic acid (ABA) response.</text>
</comment>
<dbReference type="GO" id="GO:0009867">
    <property type="term" value="P:jasmonic acid mediated signaling pathway"/>
    <property type="evidence" value="ECO:0000318"/>
    <property type="project" value="GO_Central"/>
</dbReference>
<feature type="region of interest" description="Disordered" evidence="5">
    <location>
        <begin position="1"/>
        <end position="207"/>
    </location>
</feature>
<comment type="subcellular location">
    <subcellularLocation>
        <location evidence="1 4">Nucleus</location>
    </subcellularLocation>
</comment>
<proteinExistence type="inferred from homology"/>
<dbReference type="PANTHER" id="PTHR31413:SF12">
    <property type="entry name" value="AFP HOMOLOG 2"/>
    <property type="match status" value="1"/>
</dbReference>
<reference evidence="7" key="1">
    <citation type="journal article" date="2013" name="Science">
        <title>The Amborella genome and the evolution of flowering plants.</title>
        <authorList>
            <consortium name="Amborella Genome Project"/>
        </authorList>
    </citation>
    <scope>NUCLEOTIDE SEQUENCE [LARGE SCALE GENOMIC DNA]</scope>
</reference>
<dbReference type="PANTHER" id="PTHR31413">
    <property type="entry name" value="AFP HOMOLOG 2"/>
    <property type="match status" value="1"/>
</dbReference>
<dbReference type="HOGENOM" id="CLU_049096_0_0_1"/>
<dbReference type="EMBL" id="KI392510">
    <property type="protein sequence ID" value="ERN15070.1"/>
    <property type="molecule type" value="Genomic_DNA"/>
</dbReference>
<feature type="compositionally biased region" description="Basic and acidic residues" evidence="5">
    <location>
        <begin position="116"/>
        <end position="135"/>
    </location>
</feature>
<comment type="similarity">
    <text evidence="2 4">Belongs to the Ninja family.</text>
</comment>
<evidence type="ECO:0000256" key="3">
    <source>
        <dbReference type="ARBA" id="ARBA00023242"/>
    </source>
</evidence>
<dbReference type="STRING" id="13333.U5CYQ2"/>
<dbReference type="eggNOG" id="ENOG502QSTR">
    <property type="taxonomic scope" value="Eukaryota"/>
</dbReference>
<evidence type="ECO:0000256" key="5">
    <source>
        <dbReference type="SAM" id="MobiDB-lite"/>
    </source>
</evidence>
<feature type="compositionally biased region" description="Low complexity" evidence="5">
    <location>
        <begin position="144"/>
        <end position="159"/>
    </location>
</feature>
<protein>
    <recommendedName>
        <fullName evidence="4">Ninja-family protein</fullName>
    </recommendedName>
    <alternativeName>
        <fullName evidence="4">ABI-binding protein</fullName>
    </alternativeName>
</protein>